<protein>
    <submittedName>
        <fullName evidence="1">Uncharacterized protein</fullName>
    </submittedName>
</protein>
<dbReference type="EMBL" id="MN740260">
    <property type="protein sequence ID" value="QHT96623.1"/>
    <property type="molecule type" value="Genomic_DNA"/>
</dbReference>
<sequence length="88" mass="10761">MSQGRKEEENVDLTEYKKILHIKKIKYNQLIKEIEHEILQTNVLIAKKCEEKNDGHLWIRERESCMYGESFTYCKHCNTDYYNRSYMH</sequence>
<proteinExistence type="predicted"/>
<accession>A0A6C0IYP5</accession>
<dbReference type="AlphaFoldDB" id="A0A6C0IYP5"/>
<organism evidence="1">
    <name type="scientific">viral metagenome</name>
    <dbReference type="NCBI Taxonomy" id="1070528"/>
    <lineage>
        <taxon>unclassified sequences</taxon>
        <taxon>metagenomes</taxon>
        <taxon>organismal metagenomes</taxon>
    </lineage>
</organism>
<evidence type="ECO:0000313" key="1">
    <source>
        <dbReference type="EMBL" id="QHT96623.1"/>
    </source>
</evidence>
<name>A0A6C0IYP5_9ZZZZ</name>
<reference evidence="1" key="1">
    <citation type="journal article" date="2020" name="Nature">
        <title>Giant virus diversity and host interactions through global metagenomics.</title>
        <authorList>
            <person name="Schulz F."/>
            <person name="Roux S."/>
            <person name="Paez-Espino D."/>
            <person name="Jungbluth S."/>
            <person name="Walsh D.A."/>
            <person name="Denef V.J."/>
            <person name="McMahon K.D."/>
            <person name="Konstantinidis K.T."/>
            <person name="Eloe-Fadrosh E.A."/>
            <person name="Kyrpides N.C."/>
            <person name="Woyke T."/>
        </authorList>
    </citation>
    <scope>NUCLEOTIDE SEQUENCE</scope>
    <source>
        <strain evidence="1">GVMAG-M-3300024302-11</strain>
    </source>
</reference>